<keyword evidence="1" id="KW-0805">Transcription regulation</keyword>
<keyword evidence="2 4" id="KW-0238">DNA-binding</keyword>
<organism evidence="6 7">
    <name type="scientific">Enterococcus avium</name>
    <name type="common">Streptococcus avium</name>
    <dbReference type="NCBI Taxonomy" id="33945"/>
    <lineage>
        <taxon>Bacteria</taxon>
        <taxon>Bacillati</taxon>
        <taxon>Bacillota</taxon>
        <taxon>Bacilli</taxon>
        <taxon>Lactobacillales</taxon>
        <taxon>Enterococcaceae</taxon>
        <taxon>Enterococcus</taxon>
    </lineage>
</organism>
<dbReference type="EMBL" id="RYZS01000001">
    <property type="protein sequence ID" value="RVU95108.1"/>
    <property type="molecule type" value="Genomic_DNA"/>
</dbReference>
<dbReference type="InterPro" id="IPR036388">
    <property type="entry name" value="WH-like_DNA-bd_sf"/>
</dbReference>
<gene>
    <name evidence="6" type="ORF">EK398_09840</name>
</gene>
<dbReference type="SMART" id="SM00862">
    <property type="entry name" value="Trans_reg_C"/>
    <property type="match status" value="1"/>
</dbReference>
<comment type="caution">
    <text evidence="6">The sequence shown here is derived from an EMBL/GenBank/DDBJ whole genome shotgun (WGS) entry which is preliminary data.</text>
</comment>
<evidence type="ECO:0000256" key="3">
    <source>
        <dbReference type="ARBA" id="ARBA00023163"/>
    </source>
</evidence>
<dbReference type="InterPro" id="IPR016032">
    <property type="entry name" value="Sig_transdc_resp-reg_C-effctor"/>
</dbReference>
<evidence type="ECO:0000313" key="7">
    <source>
        <dbReference type="Proteomes" id="UP000288388"/>
    </source>
</evidence>
<dbReference type="Gene3D" id="1.10.10.10">
    <property type="entry name" value="Winged helix-like DNA-binding domain superfamily/Winged helix DNA-binding domain"/>
    <property type="match status" value="1"/>
</dbReference>
<dbReference type="GO" id="GO:0006355">
    <property type="term" value="P:regulation of DNA-templated transcription"/>
    <property type="evidence" value="ECO:0007669"/>
    <property type="project" value="InterPro"/>
</dbReference>
<evidence type="ECO:0000259" key="5">
    <source>
        <dbReference type="PROSITE" id="PS51755"/>
    </source>
</evidence>
<dbReference type="PROSITE" id="PS51755">
    <property type="entry name" value="OMPR_PHOB"/>
    <property type="match status" value="1"/>
</dbReference>
<dbReference type="Proteomes" id="UP000288388">
    <property type="component" value="Unassembled WGS sequence"/>
</dbReference>
<dbReference type="Pfam" id="PF00486">
    <property type="entry name" value="Trans_reg_C"/>
    <property type="match status" value="1"/>
</dbReference>
<evidence type="ECO:0000256" key="1">
    <source>
        <dbReference type="ARBA" id="ARBA00023015"/>
    </source>
</evidence>
<proteinExistence type="predicted"/>
<evidence type="ECO:0000313" key="6">
    <source>
        <dbReference type="EMBL" id="RVU95108.1"/>
    </source>
</evidence>
<keyword evidence="3" id="KW-0804">Transcription</keyword>
<name>A0A437UNC2_ENTAV</name>
<dbReference type="GO" id="GO:0003677">
    <property type="term" value="F:DNA binding"/>
    <property type="evidence" value="ECO:0007669"/>
    <property type="project" value="UniProtKB-UniRule"/>
</dbReference>
<accession>A0A437UNC2</accession>
<dbReference type="InterPro" id="IPR001867">
    <property type="entry name" value="OmpR/PhoB-type_DNA-bd"/>
</dbReference>
<evidence type="ECO:0000256" key="2">
    <source>
        <dbReference type="ARBA" id="ARBA00023125"/>
    </source>
</evidence>
<feature type="domain" description="OmpR/PhoB-type" evidence="5">
    <location>
        <begin position="13"/>
        <end position="124"/>
    </location>
</feature>
<sequence length="131" mass="15016">MGNDLAQLTNRINSTISFEDLRELMTTIFSTINAKTPITEKDIRETTSLNYVEWSILSALANRQGNFISREELCKLIWNNDYKLPTKLSQLSTIVKRINTKLATKRITNVYIDTVWGEGYRLIGKIEELSG</sequence>
<dbReference type="AlphaFoldDB" id="A0A437UNC2"/>
<dbReference type="RefSeq" id="WP_127978964.1">
    <property type="nucleotide sequence ID" value="NZ_JBPFMR010000007.1"/>
</dbReference>
<evidence type="ECO:0000256" key="4">
    <source>
        <dbReference type="PROSITE-ProRule" id="PRU01091"/>
    </source>
</evidence>
<dbReference type="SUPFAM" id="SSF46894">
    <property type="entry name" value="C-terminal effector domain of the bipartite response regulators"/>
    <property type="match status" value="1"/>
</dbReference>
<reference evidence="6 7" key="1">
    <citation type="submission" date="2018-12" db="EMBL/GenBank/DDBJ databases">
        <title>A novel vanA-carrying plasmid in a clinical isolate of Enterococcus avium.</title>
        <authorList>
            <person name="Bernasconi O.J."/>
            <person name="Luzzaro F."/>
            <person name="Endimiani A."/>
        </authorList>
    </citation>
    <scope>NUCLEOTIDE SEQUENCE [LARGE SCALE GENOMIC DNA]</scope>
    <source>
        <strain evidence="6 7">LC0559/18</strain>
    </source>
</reference>
<protein>
    <submittedName>
        <fullName evidence="6">Winged helix family transcriptional regulator</fullName>
    </submittedName>
</protein>
<feature type="DNA-binding region" description="OmpR/PhoB-type" evidence="4">
    <location>
        <begin position="13"/>
        <end position="124"/>
    </location>
</feature>
<dbReference type="GO" id="GO:0000160">
    <property type="term" value="P:phosphorelay signal transduction system"/>
    <property type="evidence" value="ECO:0007669"/>
    <property type="project" value="InterPro"/>
</dbReference>